<sequence>MVPGADSGYTYSSYYTSRSRAVYLSADACSSVLAGTSAATVTPSGSVSFATADIAASVSAVALCAGTAAGPAVVLSGVTVARGKVYPTVLVSGALGAPVFIPSVKGATVQLSASASGCGSVAGMPSFTTDAEGYGAVDLVGGDGGALAVGTYTLCYADAAARAVVALESVALVRASYFDVRGTTFVVGVASRMLLLQDLTSAALVPGFSTVRNCTSVSSEQGAWAAVTSTSVSVTAASVYTAGLYLCARAPVNGTLVALPGRWAEARGVQFVASSIQLPSAGWDVCTTYTLDQCYPPGASVSSATSVLAVAYGDCCSASSRSAVVGEASMASGTCELRLDYDKVSAHPPGSTYHVCVWDTADDSVCTTVGEARVRTNCTSGGGAGRGLSRGAVAGVVMACVTLSCSSLSLLLWCFCCRRKEAVPAAGFVVDVSGDSSRSLKPCEVPSSQFRCAVGSPVASCRSGRCSTSTMLTEVTLAVNPLMVTAAYNSGAALLPDDLPIIPVTLDDKIRTVPKLEWEHRRRLAAREGEARRVLRRHLEATLQEAKAKAAIGFMAGRHPMEGAWDETFCE</sequence>
<keyword evidence="2" id="KW-1185">Reference proteome</keyword>
<protein>
    <submittedName>
        <fullName evidence="1">Uncharacterized protein</fullName>
    </submittedName>
</protein>
<dbReference type="PANTHER" id="PTHR40738:SF1">
    <property type="entry name" value="MEMBRANE-ASSOCIATED PROTEIN"/>
    <property type="match status" value="1"/>
</dbReference>
<reference evidence="1 2" key="1">
    <citation type="submission" date="2021-03" db="EMBL/GenBank/DDBJ databases">
        <title>Leishmania (Mundinia) martiniquensis Genome sequencing and assembly.</title>
        <authorList>
            <person name="Almutairi H."/>
            <person name="Gatherer D."/>
        </authorList>
    </citation>
    <scope>NUCLEOTIDE SEQUENCE [LARGE SCALE GENOMIC DNA]</scope>
    <source>
        <strain evidence="1">LSCM1</strain>
    </source>
</reference>
<dbReference type="Proteomes" id="UP000673552">
    <property type="component" value="Chromosome 7"/>
</dbReference>
<name>A0A836H3J8_9TRYP</name>
<evidence type="ECO:0000313" key="2">
    <source>
        <dbReference type="Proteomes" id="UP000673552"/>
    </source>
</evidence>
<dbReference type="EMBL" id="JAFEUZ010000007">
    <property type="protein sequence ID" value="KAG5486226.1"/>
    <property type="molecule type" value="Genomic_DNA"/>
</dbReference>
<organism evidence="1 2">
    <name type="scientific">Leishmania martiniquensis</name>
    <dbReference type="NCBI Taxonomy" id="1580590"/>
    <lineage>
        <taxon>Eukaryota</taxon>
        <taxon>Discoba</taxon>
        <taxon>Euglenozoa</taxon>
        <taxon>Kinetoplastea</taxon>
        <taxon>Metakinetoplastina</taxon>
        <taxon>Trypanosomatida</taxon>
        <taxon>Trypanosomatidae</taxon>
        <taxon>Leishmaniinae</taxon>
        <taxon>Leishmania</taxon>
    </lineage>
</organism>
<evidence type="ECO:0000313" key="1">
    <source>
        <dbReference type="EMBL" id="KAG5486226.1"/>
    </source>
</evidence>
<dbReference type="AlphaFoldDB" id="A0A836H3J8"/>
<comment type="caution">
    <text evidence="1">The sequence shown here is derived from an EMBL/GenBank/DDBJ whole genome shotgun (WGS) entry which is preliminary data.</text>
</comment>
<dbReference type="GeneID" id="92517233"/>
<dbReference type="PANTHER" id="PTHR40738">
    <property type="entry name" value="MEMBRANE-ASSOCIATED PROTEIN"/>
    <property type="match status" value="1"/>
</dbReference>
<dbReference type="RefSeq" id="XP_067181078.1">
    <property type="nucleotide sequence ID" value="XM_067324721.1"/>
</dbReference>
<proteinExistence type="predicted"/>
<accession>A0A836H3J8</accession>
<gene>
    <name evidence="1" type="ORF">LSCM1_07348</name>
</gene>
<dbReference type="KEGG" id="lmat:92517233"/>